<keyword evidence="2" id="KW-0472">Membrane</keyword>
<dbReference type="AlphaFoldDB" id="A0A4Y3R107"/>
<feature type="transmembrane region" description="Helical" evidence="2">
    <location>
        <begin position="202"/>
        <end position="223"/>
    </location>
</feature>
<feature type="compositionally biased region" description="Pro residues" evidence="1">
    <location>
        <begin position="137"/>
        <end position="150"/>
    </location>
</feature>
<feature type="compositionally biased region" description="Low complexity" evidence="1">
    <location>
        <begin position="248"/>
        <end position="273"/>
    </location>
</feature>
<feature type="region of interest" description="Disordered" evidence="1">
    <location>
        <begin position="228"/>
        <end position="273"/>
    </location>
</feature>
<evidence type="ECO:0000313" key="3">
    <source>
        <dbReference type="EMBL" id="GEB51192.1"/>
    </source>
</evidence>
<dbReference type="RefSeq" id="WP_230988792.1">
    <property type="nucleotide sequence ID" value="NZ_BJMM01000018.1"/>
</dbReference>
<comment type="caution">
    <text evidence="3">The sequence shown here is derived from an EMBL/GenBank/DDBJ whole genome shotgun (WGS) entry which is preliminary data.</text>
</comment>
<dbReference type="EMBL" id="BJMM01000018">
    <property type="protein sequence ID" value="GEB51192.1"/>
    <property type="molecule type" value="Genomic_DNA"/>
</dbReference>
<sequence>MPDEVGGQPFPDGEEPEYRDHGAADEEFASVVFDEDFVRSATVHEPTAAERRLAADRSRADGENGETGAPRIIEDAPGHGPGGDPYGPADEADADAAGSTGTDSADDEGRFDRSDYGGLSGAPGAPGVPGVPGAAAPFPPFDPSAPPVGGYPPELDPAYEHGSDYGYAYGAYGARGRFGGPYGARGRSARPYRGSASWQRPIAWVLAVVMGIGMVALAFVAVYRGAAGHRQEPTPPPATTGVEPSPSPSAAPGSLPPVSAEPRAPTATAEPPG</sequence>
<evidence type="ECO:0000313" key="4">
    <source>
        <dbReference type="Proteomes" id="UP000319210"/>
    </source>
</evidence>
<accession>A0A4Y3R107</accession>
<name>A0A4Y3R107_STRCI</name>
<feature type="region of interest" description="Disordered" evidence="1">
    <location>
        <begin position="40"/>
        <end position="156"/>
    </location>
</feature>
<evidence type="ECO:0000256" key="2">
    <source>
        <dbReference type="SAM" id="Phobius"/>
    </source>
</evidence>
<keyword evidence="4" id="KW-1185">Reference proteome</keyword>
<keyword evidence="2" id="KW-1133">Transmembrane helix</keyword>
<keyword evidence="2" id="KW-0812">Transmembrane</keyword>
<evidence type="ECO:0000256" key="1">
    <source>
        <dbReference type="SAM" id="MobiDB-lite"/>
    </source>
</evidence>
<organism evidence="3 4">
    <name type="scientific">Streptomyces cacaoi</name>
    <dbReference type="NCBI Taxonomy" id="1898"/>
    <lineage>
        <taxon>Bacteria</taxon>
        <taxon>Bacillati</taxon>
        <taxon>Actinomycetota</taxon>
        <taxon>Actinomycetes</taxon>
        <taxon>Kitasatosporales</taxon>
        <taxon>Streptomycetaceae</taxon>
        <taxon>Streptomyces</taxon>
    </lineage>
</organism>
<reference evidence="3 4" key="1">
    <citation type="submission" date="2019-06" db="EMBL/GenBank/DDBJ databases">
        <title>Whole genome shotgun sequence of Streptomyces cacaoi subsp. cacaoi NBRC 12748.</title>
        <authorList>
            <person name="Hosoyama A."/>
            <person name="Uohara A."/>
            <person name="Ohji S."/>
            <person name="Ichikawa N."/>
        </authorList>
    </citation>
    <scope>NUCLEOTIDE SEQUENCE [LARGE SCALE GENOMIC DNA]</scope>
    <source>
        <strain evidence="3 4">NBRC 12748</strain>
    </source>
</reference>
<feature type="region of interest" description="Disordered" evidence="1">
    <location>
        <begin position="1"/>
        <end position="25"/>
    </location>
</feature>
<gene>
    <name evidence="3" type="ORF">SCA03_37430</name>
</gene>
<proteinExistence type="predicted"/>
<dbReference type="Proteomes" id="UP000319210">
    <property type="component" value="Unassembled WGS sequence"/>
</dbReference>
<feature type="compositionally biased region" description="Basic and acidic residues" evidence="1">
    <location>
        <begin position="47"/>
        <end position="62"/>
    </location>
</feature>
<protein>
    <submittedName>
        <fullName evidence="3">Uncharacterized protein</fullName>
    </submittedName>
</protein>